<evidence type="ECO:0000256" key="4">
    <source>
        <dbReference type="ARBA" id="ARBA00022679"/>
    </source>
</evidence>
<dbReference type="GO" id="GO:0005524">
    <property type="term" value="F:ATP binding"/>
    <property type="evidence" value="ECO:0007669"/>
    <property type="project" value="UniProtKB-KW"/>
</dbReference>
<keyword evidence="14" id="KW-1185">Reference proteome</keyword>
<dbReference type="GO" id="GO:0005509">
    <property type="term" value="F:calcium ion binding"/>
    <property type="evidence" value="ECO:0007669"/>
    <property type="project" value="InterPro"/>
</dbReference>
<dbReference type="FunFam" id="1.10.510.10:FF:000571">
    <property type="entry name" value="Maternal embryonic leucine zipper kinase"/>
    <property type="match status" value="1"/>
</dbReference>
<dbReference type="PROSITE" id="PS50222">
    <property type="entry name" value="EF_HAND_2"/>
    <property type="match status" value="4"/>
</dbReference>
<accession>A0A0G4IL16</accession>
<dbReference type="Pfam" id="PF13499">
    <property type="entry name" value="EF-hand_7"/>
    <property type="match status" value="2"/>
</dbReference>
<evidence type="ECO:0000259" key="11">
    <source>
        <dbReference type="PROSITE" id="PS50011"/>
    </source>
</evidence>
<feature type="domain" description="Protein kinase" evidence="11">
    <location>
        <begin position="18"/>
        <end position="296"/>
    </location>
</feature>
<dbReference type="InterPro" id="IPR002048">
    <property type="entry name" value="EF_hand_dom"/>
</dbReference>
<dbReference type="PROSITE" id="PS50011">
    <property type="entry name" value="PROTEIN_KINASE_DOM"/>
    <property type="match status" value="1"/>
</dbReference>
<feature type="domain" description="EF-hand" evidence="12">
    <location>
        <begin position="445"/>
        <end position="474"/>
    </location>
</feature>
<dbReference type="Gene3D" id="3.30.200.20">
    <property type="entry name" value="Phosphorylase Kinase, domain 1"/>
    <property type="match status" value="1"/>
</dbReference>
<dbReference type="EMBL" id="CDSF01000035">
    <property type="protein sequence ID" value="CEO95854.1"/>
    <property type="molecule type" value="Genomic_DNA"/>
</dbReference>
<organism evidence="13 14">
    <name type="scientific">Plasmodiophora brassicae</name>
    <name type="common">Clubroot disease agent</name>
    <dbReference type="NCBI Taxonomy" id="37360"/>
    <lineage>
        <taxon>Eukaryota</taxon>
        <taxon>Sar</taxon>
        <taxon>Rhizaria</taxon>
        <taxon>Endomyxa</taxon>
        <taxon>Phytomyxea</taxon>
        <taxon>Plasmodiophorida</taxon>
        <taxon>Plasmodiophoridae</taxon>
        <taxon>Plasmodiophora</taxon>
    </lineage>
</organism>
<dbReference type="Pfam" id="PF00069">
    <property type="entry name" value="Pkinase"/>
    <property type="match status" value="1"/>
</dbReference>
<keyword evidence="6" id="KW-0547">Nucleotide-binding</keyword>
<dbReference type="SMART" id="SM00220">
    <property type="entry name" value="S_TKc"/>
    <property type="match status" value="1"/>
</dbReference>
<dbReference type="SUPFAM" id="SSF47473">
    <property type="entry name" value="EF-hand"/>
    <property type="match status" value="1"/>
</dbReference>
<proteinExistence type="inferred from homology"/>
<dbReference type="STRING" id="37360.A0A0G4IL16"/>
<dbReference type="InterPro" id="IPR050205">
    <property type="entry name" value="CDPK_Ser/Thr_kinases"/>
</dbReference>
<dbReference type="OrthoDB" id="40902at2759"/>
<dbReference type="InterPro" id="IPR008271">
    <property type="entry name" value="Ser/Thr_kinase_AS"/>
</dbReference>
<evidence type="ECO:0000259" key="12">
    <source>
        <dbReference type="PROSITE" id="PS50222"/>
    </source>
</evidence>
<dbReference type="InterPro" id="IPR018247">
    <property type="entry name" value="EF_Hand_1_Ca_BS"/>
</dbReference>
<dbReference type="CDD" id="cd05117">
    <property type="entry name" value="STKc_CAMK"/>
    <property type="match status" value="1"/>
</dbReference>
<keyword evidence="7" id="KW-0418">Kinase</keyword>
<reference evidence="13 14" key="1">
    <citation type="submission" date="2015-02" db="EMBL/GenBank/DDBJ databases">
        <authorList>
            <person name="Chooi Y.-H."/>
        </authorList>
    </citation>
    <scope>NUCLEOTIDE SEQUENCE [LARGE SCALE GENOMIC DNA]</scope>
    <source>
        <strain evidence="13">E3</strain>
    </source>
</reference>
<dbReference type="OMA" id="FEENDHL"/>
<dbReference type="InterPro" id="IPR000719">
    <property type="entry name" value="Prot_kinase_dom"/>
</dbReference>
<keyword evidence="8" id="KW-0106">Calcium</keyword>
<name>A0A0G4IL16_PLABS</name>
<comment type="cofactor">
    <cofactor evidence="1">
        <name>Mg(2+)</name>
        <dbReference type="ChEBI" id="CHEBI:18420"/>
    </cofactor>
</comment>
<evidence type="ECO:0000256" key="2">
    <source>
        <dbReference type="ARBA" id="ARBA00005253"/>
    </source>
</evidence>
<dbReference type="PANTHER" id="PTHR24349">
    <property type="entry name" value="SERINE/THREONINE-PROTEIN KINASE"/>
    <property type="match status" value="1"/>
</dbReference>
<evidence type="ECO:0000256" key="9">
    <source>
        <dbReference type="ARBA" id="ARBA00022840"/>
    </source>
</evidence>
<dbReference type="GO" id="GO:0043226">
    <property type="term" value="C:organelle"/>
    <property type="evidence" value="ECO:0007669"/>
    <property type="project" value="UniProtKB-ARBA"/>
</dbReference>
<evidence type="ECO:0000313" key="14">
    <source>
        <dbReference type="Proteomes" id="UP000039324"/>
    </source>
</evidence>
<feature type="domain" description="EF-hand" evidence="12">
    <location>
        <begin position="338"/>
        <end position="373"/>
    </location>
</feature>
<dbReference type="SMART" id="SM00054">
    <property type="entry name" value="EFh"/>
    <property type="match status" value="4"/>
</dbReference>
<keyword evidence="9" id="KW-0067">ATP-binding</keyword>
<evidence type="ECO:0000256" key="1">
    <source>
        <dbReference type="ARBA" id="ARBA00001946"/>
    </source>
</evidence>
<sequence length="478" mass="53998">MSGPRFVYGQTASIHDKYKIGAQLGQPGQYGVAKEAICIANKRHYAVKVISKARFQRVTDRQRHFDMMKQEIDIMKSLKHDHIIELIEVFEDPLDLYLVMEVDVCNGGELFDRIQQRGSFSEKDAAYVLRQIVSAIEYMHSHKIAHLDLKPDNFLFKSKDDDSKLKVIDFGMAASVQSRKHLTRLCGTPYYIAPEVIERHYNEACDMWSIGVVMFVMLFGFPPFWVDPAQYGKQADDAIFRLIKKGFTPKTKAGFGPFFPSSINVSESAKDLIAKLLVTDVAERLTASEALEHPWLQGQTASSEPIAEHVLKSMGAFHKGNKFQAAILGTMTDQLPKEEIEQLKTLFKTLDTNNDGVLTVNELHSCLSQMPNEELKNIVGSIDIDGDGSINYDELLKAAVHRKIAAKEERLWRVFQKIDLNHDGTITVDELKNALGSEAGDKTSKELLEEADLNHDGVVDYSEFLKMFDKQIDELNVH</sequence>
<dbReference type="PROSITE" id="PS00108">
    <property type="entry name" value="PROTEIN_KINASE_ST"/>
    <property type="match status" value="1"/>
</dbReference>
<dbReference type="FunFam" id="1.10.238.10:FF:000178">
    <property type="entry name" value="Calmodulin-2 A"/>
    <property type="match status" value="1"/>
</dbReference>
<keyword evidence="4" id="KW-0808">Transferase</keyword>
<evidence type="ECO:0000256" key="5">
    <source>
        <dbReference type="ARBA" id="ARBA00022737"/>
    </source>
</evidence>
<dbReference type="GO" id="GO:0004674">
    <property type="term" value="F:protein serine/threonine kinase activity"/>
    <property type="evidence" value="ECO:0007669"/>
    <property type="project" value="UniProtKB-KW"/>
</dbReference>
<dbReference type="AlphaFoldDB" id="A0A0G4IL16"/>
<dbReference type="Gene3D" id="1.10.238.10">
    <property type="entry name" value="EF-hand"/>
    <property type="match status" value="2"/>
</dbReference>
<protein>
    <recommendedName>
        <fullName evidence="15">Calmodulin</fullName>
    </recommendedName>
</protein>
<comment type="similarity">
    <text evidence="10">Belongs to the protein kinase superfamily. Ser/Thr protein kinase family. CDPK subfamily.</text>
</comment>
<feature type="domain" description="EF-hand" evidence="12">
    <location>
        <begin position="374"/>
        <end position="405"/>
    </location>
</feature>
<evidence type="ECO:0000256" key="6">
    <source>
        <dbReference type="ARBA" id="ARBA00022741"/>
    </source>
</evidence>
<comment type="similarity">
    <text evidence="2">Belongs to the centrin family.</text>
</comment>
<keyword evidence="5" id="KW-0677">Repeat</keyword>
<dbReference type="SUPFAM" id="SSF56112">
    <property type="entry name" value="Protein kinase-like (PK-like)"/>
    <property type="match status" value="1"/>
</dbReference>
<evidence type="ECO:0000256" key="10">
    <source>
        <dbReference type="ARBA" id="ARBA00024334"/>
    </source>
</evidence>
<dbReference type="CDD" id="cd00051">
    <property type="entry name" value="EFh"/>
    <property type="match status" value="2"/>
</dbReference>
<dbReference type="PROSITE" id="PS00018">
    <property type="entry name" value="EF_HAND_1"/>
    <property type="match status" value="4"/>
</dbReference>
<evidence type="ECO:0000256" key="3">
    <source>
        <dbReference type="ARBA" id="ARBA00022527"/>
    </source>
</evidence>
<dbReference type="Proteomes" id="UP000039324">
    <property type="component" value="Unassembled WGS sequence"/>
</dbReference>
<dbReference type="InterPro" id="IPR011992">
    <property type="entry name" value="EF-hand-dom_pair"/>
</dbReference>
<evidence type="ECO:0000313" key="13">
    <source>
        <dbReference type="EMBL" id="CEO95854.1"/>
    </source>
</evidence>
<evidence type="ECO:0000256" key="7">
    <source>
        <dbReference type="ARBA" id="ARBA00022777"/>
    </source>
</evidence>
<evidence type="ECO:0008006" key="15">
    <source>
        <dbReference type="Google" id="ProtNLM"/>
    </source>
</evidence>
<evidence type="ECO:0000256" key="8">
    <source>
        <dbReference type="ARBA" id="ARBA00022837"/>
    </source>
</evidence>
<feature type="domain" description="EF-hand" evidence="12">
    <location>
        <begin position="406"/>
        <end position="441"/>
    </location>
</feature>
<gene>
    <name evidence="13" type="ORF">PBRA_004567</name>
</gene>
<dbReference type="InterPro" id="IPR011009">
    <property type="entry name" value="Kinase-like_dom_sf"/>
</dbReference>
<dbReference type="Gene3D" id="1.10.510.10">
    <property type="entry name" value="Transferase(Phosphotransferase) domain 1"/>
    <property type="match status" value="1"/>
</dbReference>
<keyword evidence="3" id="KW-0723">Serine/threonine-protein kinase</keyword>